<dbReference type="EMBL" id="DSTT01000005">
    <property type="protein sequence ID" value="HFK23889.1"/>
    <property type="molecule type" value="Genomic_DNA"/>
</dbReference>
<accession>A0A7C3J6H3</accession>
<reference evidence="3" key="1">
    <citation type="journal article" date="2020" name="mSystems">
        <title>Genome- and Community-Level Interaction Insights into Carbon Utilization and Element Cycling Functions of Hydrothermarchaeota in Hydrothermal Sediment.</title>
        <authorList>
            <person name="Zhou Z."/>
            <person name="Liu Y."/>
            <person name="Xu W."/>
            <person name="Pan J."/>
            <person name="Luo Z.H."/>
            <person name="Li M."/>
        </authorList>
    </citation>
    <scope>NUCLEOTIDE SEQUENCE [LARGE SCALE GENOMIC DNA]</scope>
    <source>
        <strain evidence="3">SpSt-464</strain>
    </source>
</reference>
<keyword evidence="1" id="KW-0472">Membrane</keyword>
<sequence length="429" mass="47640">MLKRTLLLIVFLILSISLFSENDGLIFLENQTPFEEFAITGKDIPNDGGGGIEIEWSFPDSLDNFFLTVLRKDEAGNNSIVATDLLVSSKQVRDVSSEEDPSRVKDGTKYYYTGILSKKMVDENFLNMLISKENGYSKNGIYIFNNDTFYVTAETDAIISKASWFNLSRIPVVISLILISFVFLYYLNLAKSGKELYIRKINGLDAVEEAVGRSTEMGKPIMYILGIGYVTDIPTIAGLTILSRVSKKVAEYETKILVPSYDPVVMTTAQEVVKEAFTEAGRPDLYNKNDIMYITQDQFGYAAGVDGMMMREKPGAVFLQGLFFAESLILAETGHSIGAIQISGTTETAQLPFFVAACDYTLIGEEMMAASVYLQKEPMMLGSIAAEDLLKVFIMVLIIVGFILSIFAYGFNIGIFKNLFDLLVRALQV</sequence>
<feature type="transmembrane region" description="Helical" evidence="1">
    <location>
        <begin position="170"/>
        <end position="190"/>
    </location>
</feature>
<feature type="transmembrane region" description="Helical" evidence="1">
    <location>
        <begin position="389"/>
        <end position="411"/>
    </location>
</feature>
<evidence type="ECO:0000259" key="2">
    <source>
        <dbReference type="Pfam" id="PF20539"/>
    </source>
</evidence>
<feature type="domain" description="DUF6754" evidence="2">
    <location>
        <begin position="161"/>
        <end position="409"/>
    </location>
</feature>
<evidence type="ECO:0000256" key="1">
    <source>
        <dbReference type="SAM" id="Phobius"/>
    </source>
</evidence>
<proteinExistence type="predicted"/>
<dbReference type="InterPro" id="IPR046642">
    <property type="entry name" value="DUF6754"/>
</dbReference>
<name>A0A7C3J6H3_UNCW3</name>
<comment type="caution">
    <text evidence="3">The sequence shown here is derived from an EMBL/GenBank/DDBJ whole genome shotgun (WGS) entry which is preliminary data.</text>
</comment>
<protein>
    <recommendedName>
        <fullName evidence="2">DUF6754 domain-containing protein</fullName>
    </recommendedName>
</protein>
<keyword evidence="1" id="KW-1133">Transmembrane helix</keyword>
<dbReference type="AlphaFoldDB" id="A0A7C3J6H3"/>
<gene>
    <name evidence="3" type="ORF">ENS15_04480</name>
</gene>
<evidence type="ECO:0000313" key="3">
    <source>
        <dbReference type="EMBL" id="HFK23889.1"/>
    </source>
</evidence>
<organism evidence="3">
    <name type="scientific">candidate division WOR-3 bacterium</name>
    <dbReference type="NCBI Taxonomy" id="2052148"/>
    <lineage>
        <taxon>Bacteria</taxon>
        <taxon>Bacteria division WOR-3</taxon>
    </lineage>
</organism>
<keyword evidence="1" id="KW-0812">Transmembrane</keyword>
<dbReference type="Pfam" id="PF20539">
    <property type="entry name" value="DUF6754"/>
    <property type="match status" value="1"/>
</dbReference>